<dbReference type="GO" id="GO:0032184">
    <property type="term" value="F:SUMO polymer binding"/>
    <property type="evidence" value="ECO:0007669"/>
    <property type="project" value="TreeGrafter"/>
</dbReference>
<feature type="compositionally biased region" description="Basic residues" evidence="1">
    <location>
        <begin position="162"/>
        <end position="171"/>
    </location>
</feature>
<dbReference type="PANTHER" id="PTHR23187:SF3">
    <property type="entry name" value="SUMO-INTERACTING MOTIF-CONTAINING PROTEIN 1"/>
    <property type="match status" value="1"/>
</dbReference>
<evidence type="ECO:0000313" key="3">
    <source>
        <dbReference type="Proteomes" id="UP000694563"/>
    </source>
</evidence>
<accession>A0A8C3Y075</accession>
<organism evidence="2 3">
    <name type="scientific">Catharus ustulatus</name>
    <name type="common">Russet-backed thrush</name>
    <name type="synonym">Hylocichla ustulatus</name>
    <dbReference type="NCBI Taxonomy" id="91951"/>
    <lineage>
        <taxon>Eukaryota</taxon>
        <taxon>Metazoa</taxon>
        <taxon>Chordata</taxon>
        <taxon>Craniata</taxon>
        <taxon>Vertebrata</taxon>
        <taxon>Euteleostomi</taxon>
        <taxon>Archelosauria</taxon>
        <taxon>Archosauria</taxon>
        <taxon>Dinosauria</taxon>
        <taxon>Saurischia</taxon>
        <taxon>Theropoda</taxon>
        <taxon>Coelurosauria</taxon>
        <taxon>Aves</taxon>
        <taxon>Neognathae</taxon>
        <taxon>Neoaves</taxon>
        <taxon>Telluraves</taxon>
        <taxon>Australaves</taxon>
        <taxon>Passeriformes</taxon>
        <taxon>Turdidae</taxon>
        <taxon>Catharus</taxon>
    </lineage>
</organism>
<dbReference type="InterPro" id="IPR052119">
    <property type="entry name" value="ElonginBC-PRC2_ViralRestrict"/>
</dbReference>
<sequence length="875" mass="97486">MCPALLPLLPHIPARCIPAGTHPEPPPAQPRPAHGRPGHSIPARQRLHSRCTQGTHPRARYRSPDTLPVPDTSPSPRTRDAQGLPGPPRTMPARCRGISPAGPSPAGTRWRSCRRNRRRGGGRSSSRLPSAPWRRAPGTRGSACWRGTAPAWPARRATPPWRGRRHRHREPRARPAPAPRLTPLPPPSRARRGPAGGAEPPPAAEMDDSVVLLSDSDSEGSRSPPPQPCRSRDSLPDPAEIIDLTCEDANTEPMASSSLTIIDLTEDMCSRPHSTPGAAQTPRNTDPAAHTSHPQLCPTAKEEIQAVAEPSPGPASHSTPVKLSSITDTAETMEDCSCLSPVSGRYSWSSEDSGTSAFYSNLDSESDSDYLSPSPPSLDSNSSRRADSSEEDPPQPCQERNLPPRLSPAPTIPVVPEKAQRSLPESSDFPPHQPMQQATPARTDTDSKALLDKLYNFSRNGVQHLFLQGIVPDRETQQQKPGLIPSGKLSMVHTTVEENSLEGTVYFLNEFVSCQHRPPKEIICYLVKQMLLDTHEQDILSDIYTLLMKIQMLHPANITTVGWDWALVRYIMDNQEKPPGQLLLLQYVVQTLEDDFQHNLKSHQLQKSIAKKVLSCDLCFSNVKEVVKWLVAAVTGVWFSQPWEQLQEARAEHSSSSPRLASTQTAQTDQAQTAFFAQKAMLLLQRMLSMAVEVDRSPTCSSRKIADDIFPFILNIPLRSQREALLNTMESQLLRCRLLELLFQHSCDVPTTSSMSLDKILYFLSHSSVLPQFQDETATWQRWDEMLQYLSLLLLSYQSVKLEHLRTSVSDRMDLIAQKAKPRLQDSDDISQLDIQLKMNYFISRMQETLEQPFPPQIQEKLFMLQELFYVVTAA</sequence>
<protein>
    <submittedName>
        <fullName evidence="2">SUMO interacting motifs containing 1</fullName>
    </submittedName>
</protein>
<name>A0A8C3Y075_CATUS</name>
<dbReference type="PANTHER" id="PTHR23187">
    <property type="entry name" value="FLJ44216 PROTEIN-RELATED"/>
    <property type="match status" value="1"/>
</dbReference>
<reference evidence="2" key="2">
    <citation type="submission" date="2025-08" db="UniProtKB">
        <authorList>
            <consortium name="Ensembl"/>
        </authorList>
    </citation>
    <scope>IDENTIFICATION</scope>
</reference>
<keyword evidence="3" id="KW-1185">Reference proteome</keyword>
<reference evidence="2" key="3">
    <citation type="submission" date="2025-09" db="UniProtKB">
        <authorList>
            <consortium name="Ensembl"/>
        </authorList>
    </citation>
    <scope>IDENTIFICATION</scope>
</reference>
<reference evidence="2" key="1">
    <citation type="submission" date="2020-10" db="EMBL/GenBank/DDBJ databases">
        <title>Catharus ustulatus (Swainson's thrush) genome, bCatUst1, primary haplotype v2.</title>
        <authorList>
            <person name="Delmore K."/>
            <person name="Vafadar M."/>
            <person name="Formenti G."/>
            <person name="Chow W."/>
            <person name="Pelan S."/>
            <person name="Howe K."/>
            <person name="Rhie A."/>
            <person name="Mountcastle J."/>
            <person name="Haase B."/>
            <person name="Fedrigo O."/>
            <person name="Jarvis E.D."/>
        </authorList>
    </citation>
    <scope>NUCLEOTIDE SEQUENCE [LARGE SCALE GENOMIC DNA]</scope>
</reference>
<feature type="compositionally biased region" description="Low complexity" evidence="1">
    <location>
        <begin position="359"/>
        <end position="381"/>
    </location>
</feature>
<feature type="region of interest" description="Disordered" evidence="1">
    <location>
        <begin position="268"/>
        <end position="294"/>
    </location>
</feature>
<feature type="region of interest" description="Disordered" evidence="1">
    <location>
        <begin position="343"/>
        <end position="444"/>
    </location>
</feature>
<gene>
    <name evidence="2" type="primary">SIMC1</name>
</gene>
<dbReference type="AlphaFoldDB" id="A0A8C3Y075"/>
<proteinExistence type="predicted"/>
<dbReference type="Ensembl" id="ENSCUST00005006200.1">
    <property type="protein sequence ID" value="ENSCUSP00005005972.1"/>
    <property type="gene ID" value="ENSCUSG00005003765.1"/>
</dbReference>
<feature type="compositionally biased region" description="Basic residues" evidence="1">
    <location>
        <begin position="111"/>
        <end position="121"/>
    </location>
</feature>
<feature type="compositionally biased region" description="Low complexity" evidence="1">
    <location>
        <begin position="146"/>
        <end position="161"/>
    </location>
</feature>
<feature type="compositionally biased region" description="Pro residues" evidence="1">
    <location>
        <begin position="174"/>
        <end position="188"/>
    </location>
</feature>
<evidence type="ECO:0000256" key="1">
    <source>
        <dbReference type="SAM" id="MobiDB-lite"/>
    </source>
</evidence>
<feature type="compositionally biased region" description="Polar residues" evidence="1">
    <location>
        <begin position="346"/>
        <end position="358"/>
    </location>
</feature>
<feature type="region of interest" description="Disordered" evidence="1">
    <location>
        <begin position="17"/>
        <end position="237"/>
    </location>
</feature>
<dbReference type="Proteomes" id="UP000694563">
    <property type="component" value="Chromosome 15"/>
</dbReference>
<evidence type="ECO:0000313" key="2">
    <source>
        <dbReference type="Ensembl" id="ENSCUSP00005005972.1"/>
    </source>
</evidence>